<feature type="domain" description="Ty3 transposon capsid-like protein" evidence="2">
    <location>
        <begin position="114"/>
        <end position="281"/>
    </location>
</feature>
<dbReference type="InterPro" id="IPR045358">
    <property type="entry name" value="Ty3_capsid"/>
</dbReference>
<evidence type="ECO:0000256" key="1">
    <source>
        <dbReference type="SAM" id="MobiDB-lite"/>
    </source>
</evidence>
<proteinExistence type="predicted"/>
<protein>
    <recommendedName>
        <fullName evidence="2">Ty3 transposon capsid-like protein domain-containing protein</fullName>
    </recommendedName>
</protein>
<organism evidence="3 4">
    <name type="scientific">Wallemia mellicola</name>
    <dbReference type="NCBI Taxonomy" id="1708541"/>
    <lineage>
        <taxon>Eukaryota</taxon>
        <taxon>Fungi</taxon>
        <taxon>Dikarya</taxon>
        <taxon>Basidiomycota</taxon>
        <taxon>Wallemiomycotina</taxon>
        <taxon>Wallemiomycetes</taxon>
        <taxon>Wallemiales</taxon>
        <taxon>Wallemiaceae</taxon>
        <taxon>Wallemia</taxon>
    </lineage>
</organism>
<dbReference type="AlphaFoldDB" id="A0A4T0T949"/>
<evidence type="ECO:0000313" key="3">
    <source>
        <dbReference type="EMBL" id="TIC60998.1"/>
    </source>
</evidence>
<gene>
    <name evidence="3" type="ORF">E3Q01_04442</name>
</gene>
<accession>A0A4T0T949</accession>
<dbReference type="Proteomes" id="UP000310708">
    <property type="component" value="Unassembled WGS sequence"/>
</dbReference>
<reference evidence="3 4" key="1">
    <citation type="submission" date="2019-03" db="EMBL/GenBank/DDBJ databases">
        <title>Sequencing 25 genomes of Wallemia mellicola.</title>
        <authorList>
            <person name="Gostincar C."/>
        </authorList>
    </citation>
    <scope>NUCLEOTIDE SEQUENCE [LARGE SCALE GENOMIC DNA]</scope>
    <source>
        <strain evidence="3 4">EXF-757</strain>
    </source>
</reference>
<feature type="region of interest" description="Disordered" evidence="1">
    <location>
        <begin position="339"/>
        <end position="359"/>
    </location>
</feature>
<dbReference type="Pfam" id="PF19259">
    <property type="entry name" value="Ty3_capsid"/>
    <property type="match status" value="1"/>
</dbReference>
<dbReference type="EMBL" id="SPRX01000121">
    <property type="protein sequence ID" value="TIC60998.1"/>
    <property type="molecule type" value="Genomic_DNA"/>
</dbReference>
<evidence type="ECO:0000313" key="4">
    <source>
        <dbReference type="Proteomes" id="UP000310708"/>
    </source>
</evidence>
<comment type="caution">
    <text evidence="3">The sequence shown here is derived from an EMBL/GenBank/DDBJ whole genome shotgun (WGS) entry which is preliminary data.</text>
</comment>
<name>A0A4T0T949_9BASI</name>
<sequence length="359" mass="41348">MSEDQDLANRATGMYLGGNEPQVAAFYDHIRARIAEAIANERVIRAEAVANKRAVNEARIRALQEELERRRISFEATQQAKEDAYRAFWQETTRKHEENRRERLLNDKDRDGKLKIREPPTFAGGIDTLKITGWVDQLNTYFKYVTDTEEKKTEYAAGLLIGHARYWYVQYRQTQGETPPPWEEFQLVLMETFSNPTEGSLRIRQYRTLKQTGTVDELIHTYIKLQRTLPPEVPMAEKIEIDIFTGALKPDIENHVLDKNPATLNEAFQIAANFERYIKENPKARRRNLDQTILGFSCHHHRNNVGPEPTDGITNITLTEIDVDAPEDKMFTAPVRTNGEETRGLLDPGASADFFNKQL</sequence>
<evidence type="ECO:0000259" key="2">
    <source>
        <dbReference type="Pfam" id="PF19259"/>
    </source>
</evidence>